<keyword evidence="8" id="KW-0560">Oxidoreductase</keyword>
<dbReference type="InterPro" id="IPR029035">
    <property type="entry name" value="DHS-like_NAD/FAD-binding_dom"/>
</dbReference>
<dbReference type="Pfam" id="PF02775">
    <property type="entry name" value="TPP_enzyme_C"/>
    <property type="match status" value="1"/>
</dbReference>
<dbReference type="EC" id="1.2.5.1" evidence="8"/>
<dbReference type="EC" id="1.2.3.3" evidence="8"/>
<dbReference type="InterPro" id="IPR047211">
    <property type="entry name" value="POXB-like"/>
</dbReference>
<dbReference type="GO" id="GO:0052737">
    <property type="term" value="F:pyruvate dehydrogenase (quinone) activity"/>
    <property type="evidence" value="ECO:0007669"/>
    <property type="project" value="UniProtKB-EC"/>
</dbReference>
<keyword evidence="9" id="KW-1185">Reference proteome</keyword>
<evidence type="ECO:0000313" key="8">
    <source>
        <dbReference type="EMBL" id="MDR6225919.1"/>
    </source>
</evidence>
<evidence type="ECO:0000259" key="7">
    <source>
        <dbReference type="Pfam" id="PF02776"/>
    </source>
</evidence>
<name>A0ABU1IMA6_9BACL</name>
<evidence type="ECO:0000256" key="2">
    <source>
        <dbReference type="ARBA" id="ARBA00023052"/>
    </source>
</evidence>
<gene>
    <name evidence="8" type="ORF">JOE21_001925</name>
</gene>
<dbReference type="InterPro" id="IPR012001">
    <property type="entry name" value="Thiamin_PyroP_enz_TPP-bd_dom"/>
</dbReference>
<feature type="domain" description="Thiamine pyrophosphate enzyme central" evidence="5">
    <location>
        <begin position="198"/>
        <end position="323"/>
    </location>
</feature>
<dbReference type="InterPro" id="IPR011766">
    <property type="entry name" value="TPP_enzyme_TPP-bd"/>
</dbReference>
<dbReference type="PROSITE" id="PS00187">
    <property type="entry name" value="TPP_ENZYMES"/>
    <property type="match status" value="1"/>
</dbReference>
<evidence type="ECO:0000259" key="5">
    <source>
        <dbReference type="Pfam" id="PF00205"/>
    </source>
</evidence>
<feature type="region of interest" description="Disordered" evidence="4">
    <location>
        <begin position="175"/>
        <end position="194"/>
    </location>
</feature>
<dbReference type="SUPFAM" id="SSF52467">
    <property type="entry name" value="DHS-like NAD/FAD-binding domain"/>
    <property type="match status" value="1"/>
</dbReference>
<dbReference type="PANTHER" id="PTHR42981:SF2">
    <property type="entry name" value="PYRUVATE DEHYDROGENASE [UBIQUINONE]"/>
    <property type="match status" value="1"/>
</dbReference>
<feature type="domain" description="Thiamine pyrophosphate enzyme N-terminal TPP-binding" evidence="7">
    <location>
        <begin position="10"/>
        <end position="126"/>
    </location>
</feature>
<dbReference type="PANTHER" id="PTHR42981">
    <property type="entry name" value="PYRUVATE DEHYDROGENASE [UBIQUINONE]"/>
    <property type="match status" value="1"/>
</dbReference>
<evidence type="ECO:0000256" key="1">
    <source>
        <dbReference type="ARBA" id="ARBA00007812"/>
    </source>
</evidence>
<dbReference type="Gene3D" id="3.40.50.1220">
    <property type="entry name" value="TPP-binding domain"/>
    <property type="match status" value="1"/>
</dbReference>
<keyword evidence="2 3" id="KW-0786">Thiamine pyrophosphate</keyword>
<feature type="domain" description="Thiamine pyrophosphate enzyme TPP-binding" evidence="6">
    <location>
        <begin position="383"/>
        <end position="528"/>
    </location>
</feature>
<dbReference type="EMBL" id="JAVDQG010000004">
    <property type="protein sequence ID" value="MDR6225919.1"/>
    <property type="molecule type" value="Genomic_DNA"/>
</dbReference>
<protein>
    <submittedName>
        <fullName evidence="8">Pyruvate dehydrogenase (Quinone)/pyruvate oxidase</fullName>
        <ecNumber evidence="8">1.2.3.3</ecNumber>
        <ecNumber evidence="8">1.2.5.1</ecNumber>
    </submittedName>
</protein>
<dbReference type="InterPro" id="IPR000399">
    <property type="entry name" value="TPP-bd_CS"/>
</dbReference>
<dbReference type="SUPFAM" id="SSF52518">
    <property type="entry name" value="Thiamin diphosphate-binding fold (THDP-binding)"/>
    <property type="match status" value="2"/>
</dbReference>
<dbReference type="Proteomes" id="UP001185012">
    <property type="component" value="Unassembled WGS sequence"/>
</dbReference>
<accession>A0ABU1IMA6</accession>
<dbReference type="Pfam" id="PF02776">
    <property type="entry name" value="TPP_enzyme_N"/>
    <property type="match status" value="1"/>
</dbReference>
<dbReference type="RefSeq" id="WP_309865148.1">
    <property type="nucleotide sequence ID" value="NZ_JAVDQG010000004.1"/>
</dbReference>
<dbReference type="Pfam" id="PF00205">
    <property type="entry name" value="TPP_enzyme_M"/>
    <property type="match status" value="1"/>
</dbReference>
<reference evidence="8 9" key="1">
    <citation type="submission" date="2023-07" db="EMBL/GenBank/DDBJ databases">
        <title>Genomic Encyclopedia of Type Strains, Phase IV (KMG-IV): sequencing the most valuable type-strain genomes for metagenomic binning, comparative biology and taxonomic classification.</title>
        <authorList>
            <person name="Goeker M."/>
        </authorList>
    </citation>
    <scope>NUCLEOTIDE SEQUENCE [LARGE SCALE GENOMIC DNA]</scope>
    <source>
        <strain evidence="8 9">DSM 45903</strain>
    </source>
</reference>
<evidence type="ECO:0000259" key="6">
    <source>
        <dbReference type="Pfam" id="PF02775"/>
    </source>
</evidence>
<evidence type="ECO:0000313" key="9">
    <source>
        <dbReference type="Proteomes" id="UP001185012"/>
    </source>
</evidence>
<dbReference type="Gene3D" id="3.40.50.970">
    <property type="match status" value="2"/>
</dbReference>
<proteinExistence type="inferred from homology"/>
<dbReference type="InterPro" id="IPR029061">
    <property type="entry name" value="THDP-binding"/>
</dbReference>
<sequence length="540" mass="57650">MIQSPVITRTAADFVVEQLAAWGVRTIYGVTGDATLVWMDALARQDRIRYIGCRLEMTASLMASAEAKWTGRLAVCTATSGPGIGLLLNGLGDAAQDRAPVLVITGQVARKDIGTGAKQDIDQQQLITPLAVYSSLVADAAGLPIQLNLAMKKALSQGGVAHLAIPKDLWREPVDSPLFPPAPDRSNPPVDPSSLALAQTQIQESQFPIILAGRGVKESQAELLRLAEALQAPIITTLPARPYVPNNHPLFVGGLGQAGSDIASDLLKEADLCLVLGATWWPEDYVPASIPIIQVDAVPDSIGLTRPVEVPLVGEMTDVLTNLTDGYTHAPNQAWQKRVQSLRQQWKSRVEAEAAQNDTPIAPQRVMAALSRCVAPDAIIALDVGDHVLWFSRIFQAQAQEILLSGRWRTLGFGLPAAMAAGLSQPHRQVVALVGDGGFGMTLTDLATAVGYDIPLTIVLMNNGTFAMEQNRMLAAGLSTLGSQLHNPDFVRMAEAFGAEGFRVEEPSQLEPTLSTALSSRRVSLVDVHCAAPVVPHTKS</sequence>
<evidence type="ECO:0000256" key="3">
    <source>
        <dbReference type="RuleBase" id="RU362132"/>
    </source>
</evidence>
<comment type="similarity">
    <text evidence="1 3">Belongs to the TPP enzyme family.</text>
</comment>
<dbReference type="GO" id="GO:0047112">
    <property type="term" value="F:pyruvate oxidase activity"/>
    <property type="evidence" value="ECO:0007669"/>
    <property type="project" value="UniProtKB-EC"/>
</dbReference>
<comment type="caution">
    <text evidence="8">The sequence shown here is derived from an EMBL/GenBank/DDBJ whole genome shotgun (WGS) entry which is preliminary data.</text>
</comment>
<evidence type="ECO:0000256" key="4">
    <source>
        <dbReference type="SAM" id="MobiDB-lite"/>
    </source>
</evidence>
<organism evidence="8 9">
    <name type="scientific">Desmospora profundinema</name>
    <dbReference type="NCBI Taxonomy" id="1571184"/>
    <lineage>
        <taxon>Bacteria</taxon>
        <taxon>Bacillati</taxon>
        <taxon>Bacillota</taxon>
        <taxon>Bacilli</taxon>
        <taxon>Bacillales</taxon>
        <taxon>Thermoactinomycetaceae</taxon>
        <taxon>Desmospora</taxon>
    </lineage>
</organism>
<keyword evidence="8" id="KW-0670">Pyruvate</keyword>
<dbReference type="InterPro" id="IPR012000">
    <property type="entry name" value="Thiamin_PyroP_enz_cen_dom"/>
</dbReference>